<keyword evidence="6 8" id="KW-1133">Transmembrane helix</keyword>
<protein>
    <submittedName>
        <fullName evidence="10">Unannotated protein</fullName>
    </submittedName>
</protein>
<dbReference type="GO" id="GO:0005886">
    <property type="term" value="C:plasma membrane"/>
    <property type="evidence" value="ECO:0007669"/>
    <property type="project" value="UniProtKB-SubCell"/>
</dbReference>
<accession>A0A6J6BQW7</accession>
<feature type="transmembrane region" description="Helical" evidence="8">
    <location>
        <begin position="223"/>
        <end position="243"/>
    </location>
</feature>
<name>A0A6J6BQW7_9ZZZZ</name>
<dbReference type="SUPFAM" id="SSF103481">
    <property type="entry name" value="Multidrug resistance efflux transporter EmrE"/>
    <property type="match status" value="2"/>
</dbReference>
<proteinExistence type="inferred from homology"/>
<evidence type="ECO:0000256" key="5">
    <source>
        <dbReference type="ARBA" id="ARBA00022692"/>
    </source>
</evidence>
<feature type="domain" description="EamA" evidence="9">
    <location>
        <begin position="18"/>
        <end position="155"/>
    </location>
</feature>
<evidence type="ECO:0000256" key="3">
    <source>
        <dbReference type="ARBA" id="ARBA00022448"/>
    </source>
</evidence>
<dbReference type="InterPro" id="IPR000620">
    <property type="entry name" value="EamA_dom"/>
</dbReference>
<evidence type="ECO:0000313" key="10">
    <source>
        <dbReference type="EMBL" id="CAB4541372.1"/>
    </source>
</evidence>
<dbReference type="NCBIfam" id="TIGR00688">
    <property type="entry name" value="rarD"/>
    <property type="match status" value="1"/>
</dbReference>
<dbReference type="AlphaFoldDB" id="A0A6J6BQW7"/>
<feature type="transmembrane region" description="Helical" evidence="8">
    <location>
        <begin position="282"/>
        <end position="302"/>
    </location>
</feature>
<dbReference type="PANTHER" id="PTHR22911">
    <property type="entry name" value="ACYL-MALONYL CONDENSING ENZYME-RELATED"/>
    <property type="match status" value="1"/>
</dbReference>
<feature type="transmembrane region" description="Helical" evidence="8">
    <location>
        <begin position="20"/>
        <end position="44"/>
    </location>
</feature>
<evidence type="ECO:0000256" key="6">
    <source>
        <dbReference type="ARBA" id="ARBA00022989"/>
    </source>
</evidence>
<feature type="transmembrane region" description="Helical" evidence="8">
    <location>
        <begin position="83"/>
        <end position="103"/>
    </location>
</feature>
<feature type="transmembrane region" description="Helical" evidence="8">
    <location>
        <begin position="50"/>
        <end position="71"/>
    </location>
</feature>
<keyword evidence="3" id="KW-0813">Transport</keyword>
<evidence type="ECO:0000259" key="9">
    <source>
        <dbReference type="Pfam" id="PF00892"/>
    </source>
</evidence>
<keyword evidence="5 8" id="KW-0812">Transmembrane</keyword>
<gene>
    <name evidence="10" type="ORF">UFOPK1410_00720</name>
</gene>
<feature type="transmembrane region" description="Helical" evidence="8">
    <location>
        <begin position="255"/>
        <end position="276"/>
    </location>
</feature>
<comment type="similarity">
    <text evidence="2">Belongs to the EamA transporter family.</text>
</comment>
<feature type="transmembrane region" description="Helical" evidence="8">
    <location>
        <begin position="139"/>
        <end position="155"/>
    </location>
</feature>
<dbReference type="Pfam" id="PF00892">
    <property type="entry name" value="EamA"/>
    <property type="match status" value="1"/>
</dbReference>
<sequence length="315" mass="34051">MSEIDAAPTAPREKNVAKGLGLGLTAYFIWGSFPLIIAGLATFANPWEIVVWRIVFGFATAVLLISVTRSWGSLAAVFKDKRMLGWIALCSFFIMINWQVYVIGISAGRVVETSLGYFINPLVTVLLAVVFLRERLNAIQWSAVGLGAVAVTVLTVDYGHLPWIALTLAGSFGIYGLAKNKLGGKVSALNSYAIESGALMPVAIIQGAIVASLAPGLQITEHGWQGVAGLAFFGIMTAVPLILFGTAAENLPLSWVGFMQFMTPSIQFVLALTVFHEQMPPARWVGFILVWVALLTLTTDALRRNRANRRLRAQG</sequence>
<feature type="transmembrane region" description="Helical" evidence="8">
    <location>
        <begin position="198"/>
        <end position="217"/>
    </location>
</feature>
<dbReference type="InterPro" id="IPR037185">
    <property type="entry name" value="EmrE-like"/>
</dbReference>
<dbReference type="InterPro" id="IPR004626">
    <property type="entry name" value="RarD"/>
</dbReference>
<dbReference type="EMBL" id="CAEZSH010000084">
    <property type="protein sequence ID" value="CAB4541372.1"/>
    <property type="molecule type" value="Genomic_DNA"/>
</dbReference>
<feature type="transmembrane region" description="Helical" evidence="8">
    <location>
        <begin position="115"/>
        <end position="132"/>
    </location>
</feature>
<keyword evidence="4" id="KW-1003">Cell membrane</keyword>
<reference evidence="10" key="1">
    <citation type="submission" date="2020-05" db="EMBL/GenBank/DDBJ databases">
        <authorList>
            <person name="Chiriac C."/>
            <person name="Salcher M."/>
            <person name="Ghai R."/>
            <person name="Kavagutti S V."/>
        </authorList>
    </citation>
    <scope>NUCLEOTIDE SEQUENCE</scope>
</reference>
<evidence type="ECO:0000256" key="8">
    <source>
        <dbReference type="SAM" id="Phobius"/>
    </source>
</evidence>
<evidence type="ECO:0000256" key="7">
    <source>
        <dbReference type="ARBA" id="ARBA00023136"/>
    </source>
</evidence>
<evidence type="ECO:0000256" key="1">
    <source>
        <dbReference type="ARBA" id="ARBA00004651"/>
    </source>
</evidence>
<comment type="subcellular location">
    <subcellularLocation>
        <location evidence="1">Cell membrane</location>
        <topology evidence="1">Multi-pass membrane protein</topology>
    </subcellularLocation>
</comment>
<evidence type="ECO:0000256" key="4">
    <source>
        <dbReference type="ARBA" id="ARBA00022475"/>
    </source>
</evidence>
<feature type="transmembrane region" description="Helical" evidence="8">
    <location>
        <begin position="161"/>
        <end position="178"/>
    </location>
</feature>
<dbReference type="PANTHER" id="PTHR22911:SF137">
    <property type="entry name" value="SOLUTE CARRIER FAMILY 35 MEMBER G2-RELATED"/>
    <property type="match status" value="1"/>
</dbReference>
<organism evidence="10">
    <name type="scientific">freshwater metagenome</name>
    <dbReference type="NCBI Taxonomy" id="449393"/>
    <lineage>
        <taxon>unclassified sequences</taxon>
        <taxon>metagenomes</taxon>
        <taxon>ecological metagenomes</taxon>
    </lineage>
</organism>
<keyword evidence="7 8" id="KW-0472">Membrane</keyword>
<evidence type="ECO:0000256" key="2">
    <source>
        <dbReference type="ARBA" id="ARBA00007362"/>
    </source>
</evidence>